<dbReference type="AlphaFoldDB" id="A0A9W8AV59"/>
<comment type="caution">
    <text evidence="2">The sequence shown here is derived from an EMBL/GenBank/DDBJ whole genome shotgun (WGS) entry which is preliminary data.</text>
</comment>
<reference evidence="2" key="1">
    <citation type="submission" date="2022-07" db="EMBL/GenBank/DDBJ databases">
        <title>Phylogenomic reconstructions and comparative analyses of Kickxellomycotina fungi.</title>
        <authorList>
            <person name="Reynolds N.K."/>
            <person name="Stajich J.E."/>
            <person name="Barry K."/>
            <person name="Grigoriev I.V."/>
            <person name="Crous P."/>
            <person name="Smith M.E."/>
        </authorList>
    </citation>
    <scope>NUCLEOTIDE SEQUENCE</scope>
    <source>
        <strain evidence="2">RSA 567</strain>
    </source>
</reference>
<dbReference type="Proteomes" id="UP001151582">
    <property type="component" value="Unassembled WGS sequence"/>
</dbReference>
<protein>
    <submittedName>
        <fullName evidence="2">Uncharacterized protein</fullName>
    </submittedName>
</protein>
<evidence type="ECO:0000256" key="1">
    <source>
        <dbReference type="SAM" id="MobiDB-lite"/>
    </source>
</evidence>
<feature type="non-terminal residue" evidence="2">
    <location>
        <position position="1"/>
    </location>
</feature>
<keyword evidence="3" id="KW-1185">Reference proteome</keyword>
<evidence type="ECO:0000313" key="3">
    <source>
        <dbReference type="Proteomes" id="UP001151582"/>
    </source>
</evidence>
<feature type="non-terminal residue" evidence="2">
    <location>
        <position position="114"/>
    </location>
</feature>
<sequence>YALYLRDYQYYHPDGSPSPQQLPRRVKQPSDITIRPLNSSPLSSSASPSAPSCSPPPVSQFSEVLAIVEDYLKILERLRDHYSAVSLIITIIRDHLPDIVTQRARSRHRRPGDE</sequence>
<evidence type="ECO:0000313" key="2">
    <source>
        <dbReference type="EMBL" id="KAJ1967458.1"/>
    </source>
</evidence>
<feature type="region of interest" description="Disordered" evidence="1">
    <location>
        <begin position="12"/>
        <end position="57"/>
    </location>
</feature>
<gene>
    <name evidence="2" type="ORF">H4R34_006387</name>
</gene>
<organism evidence="2 3">
    <name type="scientific">Dimargaris verticillata</name>
    <dbReference type="NCBI Taxonomy" id="2761393"/>
    <lineage>
        <taxon>Eukaryota</taxon>
        <taxon>Fungi</taxon>
        <taxon>Fungi incertae sedis</taxon>
        <taxon>Zoopagomycota</taxon>
        <taxon>Kickxellomycotina</taxon>
        <taxon>Dimargaritomycetes</taxon>
        <taxon>Dimargaritales</taxon>
        <taxon>Dimargaritaceae</taxon>
        <taxon>Dimargaris</taxon>
    </lineage>
</organism>
<accession>A0A9W8AV59</accession>
<name>A0A9W8AV59_9FUNG</name>
<feature type="compositionally biased region" description="Low complexity" evidence="1">
    <location>
        <begin position="36"/>
        <end position="52"/>
    </location>
</feature>
<dbReference type="EMBL" id="JANBQB010002342">
    <property type="protein sequence ID" value="KAJ1967458.1"/>
    <property type="molecule type" value="Genomic_DNA"/>
</dbReference>
<proteinExistence type="predicted"/>